<dbReference type="AlphaFoldDB" id="A0A914XQP0"/>
<dbReference type="WBParaSite" id="PSAMB.scaffold9798size4614.g32751.t1">
    <property type="protein sequence ID" value="PSAMB.scaffold9798size4614.g32751.t1"/>
    <property type="gene ID" value="PSAMB.scaffold9798size4614.g32751"/>
</dbReference>
<evidence type="ECO:0000256" key="3">
    <source>
        <dbReference type="ARBA" id="ARBA00022989"/>
    </source>
</evidence>
<organism evidence="6 7">
    <name type="scientific">Plectus sambesii</name>
    <dbReference type="NCBI Taxonomy" id="2011161"/>
    <lineage>
        <taxon>Eukaryota</taxon>
        <taxon>Metazoa</taxon>
        <taxon>Ecdysozoa</taxon>
        <taxon>Nematoda</taxon>
        <taxon>Chromadorea</taxon>
        <taxon>Plectida</taxon>
        <taxon>Plectina</taxon>
        <taxon>Plectoidea</taxon>
        <taxon>Plectidae</taxon>
        <taxon>Plectus</taxon>
    </lineage>
</organism>
<keyword evidence="6" id="KW-1185">Reference proteome</keyword>
<dbReference type="Proteomes" id="UP000887566">
    <property type="component" value="Unplaced"/>
</dbReference>
<evidence type="ECO:0000256" key="2">
    <source>
        <dbReference type="ARBA" id="ARBA00022692"/>
    </source>
</evidence>
<reference evidence="7" key="1">
    <citation type="submission" date="2022-11" db="UniProtKB">
        <authorList>
            <consortium name="WormBaseParasite"/>
        </authorList>
    </citation>
    <scope>IDENTIFICATION</scope>
</reference>
<dbReference type="Gene3D" id="1.20.1250.20">
    <property type="entry name" value="MFS general substrate transporter like domains"/>
    <property type="match status" value="1"/>
</dbReference>
<dbReference type="GO" id="GO:0016020">
    <property type="term" value="C:membrane"/>
    <property type="evidence" value="ECO:0007669"/>
    <property type="project" value="UniProtKB-SubCell"/>
</dbReference>
<accession>A0A914XQP0</accession>
<dbReference type="PANTHER" id="PTHR23507:SF1">
    <property type="entry name" value="FI18259P1-RELATED"/>
    <property type="match status" value="1"/>
</dbReference>
<feature type="transmembrane region" description="Helical" evidence="5">
    <location>
        <begin position="100"/>
        <end position="119"/>
    </location>
</feature>
<keyword evidence="4 5" id="KW-0472">Membrane</keyword>
<evidence type="ECO:0000313" key="6">
    <source>
        <dbReference type="Proteomes" id="UP000887566"/>
    </source>
</evidence>
<name>A0A914XQP0_9BILA</name>
<protein>
    <submittedName>
        <fullName evidence="7">Major facilitator superfamily (MFS) profile domain-containing protein</fullName>
    </submittedName>
</protein>
<dbReference type="SUPFAM" id="SSF103473">
    <property type="entry name" value="MFS general substrate transporter"/>
    <property type="match status" value="1"/>
</dbReference>
<proteinExistence type="predicted"/>
<evidence type="ECO:0000313" key="7">
    <source>
        <dbReference type="WBParaSite" id="PSAMB.scaffold9798size4614.g32751.t1"/>
    </source>
</evidence>
<feature type="transmembrane region" description="Helical" evidence="5">
    <location>
        <begin position="20"/>
        <end position="38"/>
    </location>
</feature>
<sequence length="142" mass="15596">MTDQFYPTFKKWVSVEPTLFFLQFSAAITGSLMSSELFRKIKEMYVDDIPAGLSDQDSDDIYKRHLITWTIIIRACSTLPTFLTGIWAGAYSQKVGRKPFVLIGSASAAINALGILLTLSNDVDAPLWVLLITSSIAGVTGN</sequence>
<dbReference type="GO" id="GO:0022857">
    <property type="term" value="F:transmembrane transporter activity"/>
    <property type="evidence" value="ECO:0007669"/>
    <property type="project" value="TreeGrafter"/>
</dbReference>
<keyword evidence="2 5" id="KW-0812">Transmembrane</keyword>
<dbReference type="InterPro" id="IPR036259">
    <property type="entry name" value="MFS_trans_sf"/>
</dbReference>
<keyword evidence="3 5" id="KW-1133">Transmembrane helix</keyword>
<comment type="subcellular location">
    <subcellularLocation>
        <location evidence="1">Membrane</location>
        <topology evidence="1">Multi-pass membrane protein</topology>
    </subcellularLocation>
</comment>
<dbReference type="PANTHER" id="PTHR23507">
    <property type="entry name" value="ZGC:174356"/>
    <property type="match status" value="1"/>
</dbReference>
<evidence type="ECO:0000256" key="4">
    <source>
        <dbReference type="ARBA" id="ARBA00023136"/>
    </source>
</evidence>
<evidence type="ECO:0000256" key="1">
    <source>
        <dbReference type="ARBA" id="ARBA00004141"/>
    </source>
</evidence>
<evidence type="ECO:0000256" key="5">
    <source>
        <dbReference type="SAM" id="Phobius"/>
    </source>
</evidence>